<proteinExistence type="inferred from homology"/>
<dbReference type="OMA" id="KGPYFLM"/>
<dbReference type="PANTHER" id="PTHR43669:SF3">
    <property type="entry name" value="ALCOHOL DEHYDROGENASE, PUTATIVE (AFU_ORTHOLOGUE AFUA_3G03445)-RELATED"/>
    <property type="match status" value="1"/>
</dbReference>
<dbReference type="InterPro" id="IPR020904">
    <property type="entry name" value="Sc_DH/Rdtase_CS"/>
</dbReference>
<keyword evidence="6" id="KW-1185">Reference proteome</keyword>
<dbReference type="SUPFAM" id="SSF51735">
    <property type="entry name" value="NAD(P)-binding Rossmann-fold domains"/>
    <property type="match status" value="1"/>
</dbReference>
<dbReference type="InterPro" id="IPR002347">
    <property type="entry name" value="SDR_fam"/>
</dbReference>
<evidence type="ECO:0000259" key="4">
    <source>
        <dbReference type="SMART" id="SM00822"/>
    </source>
</evidence>
<keyword evidence="2" id="KW-0521">NADP</keyword>
<accession>A0A0U5GAW8</accession>
<dbReference type="PROSITE" id="PS00061">
    <property type="entry name" value="ADH_SHORT"/>
    <property type="match status" value="1"/>
</dbReference>
<dbReference type="Gene3D" id="3.40.50.720">
    <property type="entry name" value="NAD(P)-binding Rossmann-like Domain"/>
    <property type="match status" value="1"/>
</dbReference>
<dbReference type="SMART" id="SM00822">
    <property type="entry name" value="PKS_KR"/>
    <property type="match status" value="1"/>
</dbReference>
<dbReference type="Pfam" id="PF13561">
    <property type="entry name" value="adh_short_C2"/>
    <property type="match status" value="1"/>
</dbReference>
<evidence type="ECO:0000256" key="1">
    <source>
        <dbReference type="ARBA" id="ARBA00006484"/>
    </source>
</evidence>
<dbReference type="PRINTS" id="PR00080">
    <property type="entry name" value="SDRFAMILY"/>
</dbReference>
<dbReference type="EMBL" id="CDMC01000008">
    <property type="protein sequence ID" value="CEL06831.1"/>
    <property type="molecule type" value="Genomic_DNA"/>
</dbReference>
<dbReference type="GO" id="GO:0016491">
    <property type="term" value="F:oxidoreductase activity"/>
    <property type="evidence" value="ECO:0007669"/>
    <property type="project" value="UniProtKB-KW"/>
</dbReference>
<keyword evidence="3" id="KW-0560">Oxidoreductase</keyword>
<protein>
    <recommendedName>
        <fullName evidence="4">Ketoreductase domain-containing protein</fullName>
    </recommendedName>
</protein>
<dbReference type="OrthoDB" id="47007at2759"/>
<dbReference type="InterPro" id="IPR057326">
    <property type="entry name" value="KR_dom"/>
</dbReference>
<reference evidence="6" key="1">
    <citation type="journal article" date="2016" name="Genome Announc.">
        <title>Draft genome sequences of fungus Aspergillus calidoustus.</title>
        <authorList>
            <person name="Horn F."/>
            <person name="Linde J."/>
            <person name="Mattern D.J."/>
            <person name="Walther G."/>
            <person name="Guthke R."/>
            <person name="Scherlach K."/>
            <person name="Martin K."/>
            <person name="Brakhage A.A."/>
            <person name="Petzke L."/>
            <person name="Valiante V."/>
        </authorList>
    </citation>
    <scope>NUCLEOTIDE SEQUENCE [LARGE SCALE GENOMIC DNA]</scope>
    <source>
        <strain evidence="6">SF006504</strain>
    </source>
</reference>
<dbReference type="FunFam" id="3.40.50.720:FF:000084">
    <property type="entry name" value="Short-chain dehydrogenase reductase"/>
    <property type="match status" value="1"/>
</dbReference>
<name>A0A0U5GAW8_ASPCI</name>
<dbReference type="AlphaFoldDB" id="A0A0U5GAW8"/>
<dbReference type="Proteomes" id="UP000054771">
    <property type="component" value="Unassembled WGS sequence"/>
</dbReference>
<comment type="similarity">
    <text evidence="1">Belongs to the short-chain dehydrogenases/reductases (SDR) family.</text>
</comment>
<sequence length="255" mass="26495">MSTYAGKKAVIIGGTHGMGLATAELLLASGADVLLTGRSQPPIASAKAKLGDKAHIVQADITSLANITRLVSDTKAAFGDDAQIDFLFINAGYAALEPVAAVTEESFRRTIDTNVFGAFFTAQQFIPLVRDGGAIVFTSSVSAKFGFLGMGVYSIGKAGVSSFVQTLAAELAPRKIRVNAVTPGFIKTPTMGVSGVSAEDLVGFEAEGAKLTPLNRIGNPEEVAKAAVFLAFEATFTTGTELFVDGGLVTMQKEH</sequence>
<feature type="domain" description="Ketoreductase" evidence="4">
    <location>
        <begin position="7"/>
        <end position="189"/>
    </location>
</feature>
<organism evidence="5 6">
    <name type="scientific">Aspergillus calidoustus</name>
    <dbReference type="NCBI Taxonomy" id="454130"/>
    <lineage>
        <taxon>Eukaryota</taxon>
        <taxon>Fungi</taxon>
        <taxon>Dikarya</taxon>
        <taxon>Ascomycota</taxon>
        <taxon>Pezizomycotina</taxon>
        <taxon>Eurotiomycetes</taxon>
        <taxon>Eurotiomycetidae</taxon>
        <taxon>Eurotiales</taxon>
        <taxon>Aspergillaceae</taxon>
        <taxon>Aspergillus</taxon>
        <taxon>Aspergillus subgen. Nidulantes</taxon>
    </lineage>
</organism>
<dbReference type="CDD" id="cd05233">
    <property type="entry name" value="SDR_c"/>
    <property type="match status" value="1"/>
</dbReference>
<dbReference type="STRING" id="454130.A0A0U5GAW8"/>
<evidence type="ECO:0000256" key="3">
    <source>
        <dbReference type="ARBA" id="ARBA00023002"/>
    </source>
</evidence>
<gene>
    <name evidence="5" type="ORF">ASPCAL10003</name>
</gene>
<dbReference type="InterPro" id="IPR036291">
    <property type="entry name" value="NAD(P)-bd_dom_sf"/>
</dbReference>
<evidence type="ECO:0000256" key="2">
    <source>
        <dbReference type="ARBA" id="ARBA00022857"/>
    </source>
</evidence>
<evidence type="ECO:0000313" key="5">
    <source>
        <dbReference type="EMBL" id="CEL06831.1"/>
    </source>
</evidence>
<dbReference type="GO" id="GO:0044550">
    <property type="term" value="P:secondary metabolite biosynthetic process"/>
    <property type="evidence" value="ECO:0007669"/>
    <property type="project" value="UniProtKB-ARBA"/>
</dbReference>
<evidence type="ECO:0000313" key="6">
    <source>
        <dbReference type="Proteomes" id="UP000054771"/>
    </source>
</evidence>
<dbReference type="PRINTS" id="PR00081">
    <property type="entry name" value="GDHRDH"/>
</dbReference>
<dbReference type="PANTHER" id="PTHR43669">
    <property type="entry name" value="5-KETO-D-GLUCONATE 5-REDUCTASE"/>
    <property type="match status" value="1"/>
</dbReference>